<dbReference type="Proteomes" id="UP001139031">
    <property type="component" value="Unassembled WGS sequence"/>
</dbReference>
<feature type="compositionally biased region" description="Pro residues" evidence="1">
    <location>
        <begin position="180"/>
        <end position="189"/>
    </location>
</feature>
<reference evidence="3" key="1">
    <citation type="submission" date="2021-08" db="EMBL/GenBank/DDBJ databases">
        <authorList>
            <person name="Stevens D.C."/>
        </authorList>
    </citation>
    <scope>NUCLEOTIDE SEQUENCE</scope>
    <source>
        <strain evidence="3">DSM 53165</strain>
    </source>
</reference>
<feature type="transmembrane region" description="Helical" evidence="2">
    <location>
        <begin position="67"/>
        <end position="85"/>
    </location>
</feature>
<dbReference type="EMBL" id="JAIRAU010000043">
    <property type="protein sequence ID" value="MBZ5713476.1"/>
    <property type="molecule type" value="Genomic_DNA"/>
</dbReference>
<evidence type="ECO:0000256" key="2">
    <source>
        <dbReference type="SAM" id="Phobius"/>
    </source>
</evidence>
<comment type="caution">
    <text evidence="3">The sequence shown here is derived from an EMBL/GenBank/DDBJ whole genome shotgun (WGS) entry which is preliminary data.</text>
</comment>
<feature type="region of interest" description="Disordered" evidence="1">
    <location>
        <begin position="169"/>
        <end position="189"/>
    </location>
</feature>
<evidence type="ECO:0000256" key="1">
    <source>
        <dbReference type="SAM" id="MobiDB-lite"/>
    </source>
</evidence>
<accession>A0ABS7TZM9</accession>
<feature type="transmembrane region" description="Helical" evidence="2">
    <location>
        <begin position="145"/>
        <end position="163"/>
    </location>
</feature>
<feature type="transmembrane region" description="Helical" evidence="2">
    <location>
        <begin position="40"/>
        <end position="61"/>
    </location>
</feature>
<proteinExistence type="predicted"/>
<keyword evidence="2" id="KW-1133">Transmembrane helix</keyword>
<feature type="transmembrane region" description="Helical" evidence="2">
    <location>
        <begin position="119"/>
        <end position="139"/>
    </location>
</feature>
<protein>
    <submittedName>
        <fullName evidence="3">Uncharacterized protein</fullName>
    </submittedName>
</protein>
<evidence type="ECO:0000313" key="4">
    <source>
        <dbReference type="Proteomes" id="UP001139031"/>
    </source>
</evidence>
<gene>
    <name evidence="3" type="ORF">K7C98_29945</name>
</gene>
<dbReference type="RefSeq" id="WP_224195216.1">
    <property type="nucleotide sequence ID" value="NZ_JAIRAU010000043.1"/>
</dbReference>
<evidence type="ECO:0000313" key="3">
    <source>
        <dbReference type="EMBL" id="MBZ5713476.1"/>
    </source>
</evidence>
<keyword evidence="2" id="KW-0472">Membrane</keyword>
<keyword evidence="4" id="KW-1185">Reference proteome</keyword>
<name>A0ABS7TZM9_9BACT</name>
<organism evidence="3 4">
    <name type="scientific">Nannocystis pusilla</name>
    <dbReference type="NCBI Taxonomy" id="889268"/>
    <lineage>
        <taxon>Bacteria</taxon>
        <taxon>Pseudomonadati</taxon>
        <taxon>Myxococcota</taxon>
        <taxon>Polyangia</taxon>
        <taxon>Nannocystales</taxon>
        <taxon>Nannocystaceae</taxon>
        <taxon>Nannocystis</taxon>
    </lineage>
</organism>
<sequence length="189" mass="20695">MTGTLDVDAHPVRRALLDRPQRLGFLPTWWFWNHYERQRLTMPLIATLAVPLTLLFLFLMAWLQLPVWLFLVFGTAWPQLVLGLVERRVRRSLRQRTLDGMAGVPAPEPSPSHKPVDGVTLSLAGLGAFATVVAVAGTWGLAPALWTGLALAMFAALAGGRLAKRERDALALAGSNEPGQLPPPPETRP</sequence>
<keyword evidence="2" id="KW-0812">Transmembrane</keyword>